<dbReference type="EMBL" id="WNVG01001310">
    <property type="protein sequence ID" value="MDZ5035147.1"/>
    <property type="molecule type" value="Genomic_DNA"/>
</dbReference>
<evidence type="ECO:0000313" key="2">
    <source>
        <dbReference type="EMBL" id="MDZ5035147.1"/>
    </source>
</evidence>
<gene>
    <name evidence="2" type="ORF">GNF81_20895</name>
</gene>
<comment type="caution">
    <text evidence="2">The sequence shown here is derived from an EMBL/GenBank/DDBJ whole genome shotgun (WGS) entry which is preliminary data.</text>
</comment>
<evidence type="ECO:0000313" key="3">
    <source>
        <dbReference type="Proteomes" id="UP001289066"/>
    </source>
</evidence>
<feature type="non-terminal residue" evidence="2">
    <location>
        <position position="65"/>
    </location>
</feature>
<keyword evidence="2" id="KW-0969">Cilium</keyword>
<reference evidence="2" key="1">
    <citation type="submission" date="2019-11" db="EMBL/GenBank/DDBJ databases">
        <title>Characterization of Clostridium perfringens isolates from swine manure treated agricultural soils.</title>
        <authorList>
            <person name="Wushke S.T."/>
        </authorList>
    </citation>
    <scope>NUCLEOTIDE SEQUENCE</scope>
    <source>
        <strain evidence="2">X15</strain>
    </source>
</reference>
<protein>
    <submittedName>
        <fullName evidence="2">Flagellar basal body M-ring protein FliF</fullName>
    </submittedName>
</protein>
<organism evidence="2 3">
    <name type="scientific">Clostridium perfringens</name>
    <dbReference type="NCBI Taxonomy" id="1502"/>
    <lineage>
        <taxon>Bacteria</taxon>
        <taxon>Bacillati</taxon>
        <taxon>Bacillota</taxon>
        <taxon>Clostridia</taxon>
        <taxon>Eubacteriales</taxon>
        <taxon>Clostridiaceae</taxon>
        <taxon>Clostridium</taxon>
    </lineage>
</organism>
<sequence>MNKLKESFSKLWEKFKSFSKGIRVAIIIALVTVIIAIGSLVFYSSSTKYKVLFSNLDPSDAQLVT</sequence>
<dbReference type="AlphaFoldDB" id="A0AAW9J5X9"/>
<accession>A0AAW9J5X9</accession>
<feature type="transmembrane region" description="Helical" evidence="1">
    <location>
        <begin position="21"/>
        <end position="43"/>
    </location>
</feature>
<name>A0AAW9J5X9_CLOPF</name>
<keyword evidence="1" id="KW-0472">Membrane</keyword>
<keyword evidence="2" id="KW-0282">Flagellum</keyword>
<proteinExistence type="predicted"/>
<dbReference type="Proteomes" id="UP001289066">
    <property type="component" value="Unassembled WGS sequence"/>
</dbReference>
<keyword evidence="1" id="KW-0812">Transmembrane</keyword>
<evidence type="ECO:0000256" key="1">
    <source>
        <dbReference type="SAM" id="Phobius"/>
    </source>
</evidence>
<keyword evidence="1" id="KW-1133">Transmembrane helix</keyword>
<keyword evidence="2" id="KW-0966">Cell projection</keyword>